<evidence type="ECO:0000313" key="1">
    <source>
        <dbReference type="EMBL" id="VDK44142.1"/>
    </source>
</evidence>
<dbReference type="Pfam" id="PF13896">
    <property type="entry name" value="Glyco_transf_49"/>
    <property type="match status" value="1"/>
</dbReference>
<dbReference type="AlphaFoldDB" id="A0A183D6J0"/>
<keyword evidence="2" id="KW-1185">Reference proteome</keyword>
<proteinExistence type="predicted"/>
<dbReference type="WBParaSite" id="GPUH_0000433801-mRNA-1">
    <property type="protein sequence ID" value="GPUH_0000433801-mRNA-1"/>
    <property type="gene ID" value="GPUH_0000433801"/>
</dbReference>
<protein>
    <submittedName>
        <fullName evidence="3">HA domain-containing protein</fullName>
    </submittedName>
</protein>
<organism evidence="3">
    <name type="scientific">Gongylonema pulchrum</name>
    <dbReference type="NCBI Taxonomy" id="637853"/>
    <lineage>
        <taxon>Eukaryota</taxon>
        <taxon>Metazoa</taxon>
        <taxon>Ecdysozoa</taxon>
        <taxon>Nematoda</taxon>
        <taxon>Chromadorea</taxon>
        <taxon>Rhabditida</taxon>
        <taxon>Spirurina</taxon>
        <taxon>Spiruromorpha</taxon>
        <taxon>Spiruroidea</taxon>
        <taxon>Gongylonematidae</taxon>
        <taxon>Gongylonema</taxon>
    </lineage>
</organism>
<dbReference type="PANTHER" id="PTHR47411:SF3">
    <property type="entry name" value="I-BETA-1,3-N-ACETYLGLUCOSAMINYLTRANSFERASE"/>
    <property type="match status" value="1"/>
</dbReference>
<reference evidence="1 2" key="2">
    <citation type="submission" date="2018-11" db="EMBL/GenBank/DDBJ databases">
        <authorList>
            <consortium name="Pathogen Informatics"/>
        </authorList>
    </citation>
    <scope>NUCLEOTIDE SEQUENCE [LARGE SCALE GENOMIC DNA]</scope>
</reference>
<evidence type="ECO:0000313" key="2">
    <source>
        <dbReference type="Proteomes" id="UP000271098"/>
    </source>
</evidence>
<name>A0A183D6J0_9BILA</name>
<dbReference type="Proteomes" id="UP000271098">
    <property type="component" value="Unassembled WGS sequence"/>
</dbReference>
<dbReference type="PANTHER" id="PTHR47411">
    <property type="entry name" value="B3GNT1, BETA-1,3-N-ACETYLGUCOSAMINYLTRANSFERASE 1, HOMOLOG"/>
    <property type="match status" value="1"/>
</dbReference>
<gene>
    <name evidence="1" type="ORF">GPUH_LOCUS4330</name>
</gene>
<reference evidence="3" key="1">
    <citation type="submission" date="2016-06" db="UniProtKB">
        <authorList>
            <consortium name="WormBaseParasite"/>
        </authorList>
    </citation>
    <scope>IDENTIFICATION</scope>
</reference>
<evidence type="ECO:0000313" key="3">
    <source>
        <dbReference type="WBParaSite" id="GPUH_0000433801-mRNA-1"/>
    </source>
</evidence>
<dbReference type="EMBL" id="UYRT01008064">
    <property type="protein sequence ID" value="VDK44142.1"/>
    <property type="molecule type" value="Genomic_DNA"/>
</dbReference>
<sequence>MPRNKSELRILFFKGLAVEFHARYNKEAHAIPHLDQWFNKRENKRKATINSIIKFSRRGWEPQFVSLNTIPLHDENFPFSLRDNTVLVS</sequence>
<dbReference type="OrthoDB" id="9974378at2759"/>
<accession>A0A183D6J0</accession>